<evidence type="ECO:0000256" key="8">
    <source>
        <dbReference type="RuleBase" id="RU000461"/>
    </source>
</evidence>
<dbReference type="Pfam" id="PF00067">
    <property type="entry name" value="p450"/>
    <property type="match status" value="2"/>
</dbReference>
<dbReference type="GO" id="GO:0005506">
    <property type="term" value="F:iron ion binding"/>
    <property type="evidence" value="ECO:0007669"/>
    <property type="project" value="InterPro"/>
</dbReference>
<dbReference type="InterPro" id="IPR036396">
    <property type="entry name" value="Cyt_P450_sf"/>
</dbReference>
<keyword evidence="6 8" id="KW-0408">Iron</keyword>
<evidence type="ECO:0008006" key="11">
    <source>
        <dbReference type="Google" id="ProtNLM"/>
    </source>
</evidence>
<name>A0A9J6FRQ1_HAELO</name>
<dbReference type="OMA" id="MQINDEF"/>
<sequence>MKAPGFQVTILDPVLYSQGEEWRRIRTMVQPCTIRPRTIQAYAEAMGRIADDALSLIDASRDCNGDVHDCHAIMKRWALESVMFVSLDKRLGLLEEPLRPDSEAARFMHGALSVFECLDKLGTRFPYYRYFPTPTIRNFECSGDYLVPRMFSIVKEAAEATRDKEGQNCTILSHLHNVDRVEFKEIFTFLHDFLGGGTETTLMKTEPFVAGRLEENFTRASEFLPERWLRRSDEDQSEGGNGGSSEAWTLHPFASLPFSIGPRMCIGRRIAEMELCTLVAKVHELPDRSHGHLSF</sequence>
<evidence type="ECO:0000256" key="7">
    <source>
        <dbReference type="ARBA" id="ARBA00023033"/>
    </source>
</evidence>
<comment type="similarity">
    <text evidence="2 8">Belongs to the cytochrome P450 family.</text>
</comment>
<dbReference type="Gene3D" id="1.10.630.10">
    <property type="entry name" value="Cytochrome P450"/>
    <property type="match status" value="2"/>
</dbReference>
<evidence type="ECO:0000256" key="6">
    <source>
        <dbReference type="ARBA" id="ARBA00023004"/>
    </source>
</evidence>
<dbReference type="AlphaFoldDB" id="A0A9J6FRQ1"/>
<keyword evidence="7 8" id="KW-0503">Monooxygenase</keyword>
<dbReference type="OrthoDB" id="3945418at2759"/>
<keyword evidence="3 8" id="KW-0349">Heme</keyword>
<reference evidence="9 10" key="1">
    <citation type="journal article" date="2020" name="Cell">
        <title>Large-Scale Comparative Analyses of Tick Genomes Elucidate Their Genetic Diversity and Vector Capacities.</title>
        <authorList>
            <consortium name="Tick Genome and Microbiome Consortium (TIGMIC)"/>
            <person name="Jia N."/>
            <person name="Wang J."/>
            <person name="Shi W."/>
            <person name="Du L."/>
            <person name="Sun Y."/>
            <person name="Zhan W."/>
            <person name="Jiang J.F."/>
            <person name="Wang Q."/>
            <person name="Zhang B."/>
            <person name="Ji P."/>
            <person name="Bell-Sakyi L."/>
            <person name="Cui X.M."/>
            <person name="Yuan T.T."/>
            <person name="Jiang B.G."/>
            <person name="Yang W.F."/>
            <person name="Lam T.T."/>
            <person name="Chang Q.C."/>
            <person name="Ding S.J."/>
            <person name="Wang X.J."/>
            <person name="Zhu J.G."/>
            <person name="Ruan X.D."/>
            <person name="Zhao L."/>
            <person name="Wei J.T."/>
            <person name="Ye R.Z."/>
            <person name="Que T.C."/>
            <person name="Du C.H."/>
            <person name="Zhou Y.H."/>
            <person name="Cheng J.X."/>
            <person name="Dai P.F."/>
            <person name="Guo W.B."/>
            <person name="Han X.H."/>
            <person name="Huang E.J."/>
            <person name="Li L.F."/>
            <person name="Wei W."/>
            <person name="Gao Y.C."/>
            <person name="Liu J.Z."/>
            <person name="Shao H.Z."/>
            <person name="Wang X."/>
            <person name="Wang C.C."/>
            <person name="Yang T.C."/>
            <person name="Huo Q.B."/>
            <person name="Li W."/>
            <person name="Chen H.Y."/>
            <person name="Chen S.E."/>
            <person name="Zhou L.G."/>
            <person name="Ni X.B."/>
            <person name="Tian J.H."/>
            <person name="Sheng Y."/>
            <person name="Liu T."/>
            <person name="Pan Y.S."/>
            <person name="Xia L.Y."/>
            <person name="Li J."/>
            <person name="Zhao F."/>
            <person name="Cao W.C."/>
        </authorList>
    </citation>
    <scope>NUCLEOTIDE SEQUENCE [LARGE SCALE GENOMIC DNA]</scope>
    <source>
        <strain evidence="9">HaeL-2018</strain>
    </source>
</reference>
<dbReference type="InterPro" id="IPR050479">
    <property type="entry name" value="CYP11_CYP27_families"/>
</dbReference>
<dbReference type="PANTHER" id="PTHR24279:SF120">
    <property type="entry name" value="CYTOCHROME P450"/>
    <property type="match status" value="1"/>
</dbReference>
<dbReference type="GO" id="GO:0020037">
    <property type="term" value="F:heme binding"/>
    <property type="evidence" value="ECO:0007669"/>
    <property type="project" value="InterPro"/>
</dbReference>
<dbReference type="PROSITE" id="PS00086">
    <property type="entry name" value="CYTOCHROME_P450"/>
    <property type="match status" value="1"/>
</dbReference>
<comment type="cofactor">
    <cofactor evidence="1">
        <name>heme</name>
        <dbReference type="ChEBI" id="CHEBI:30413"/>
    </cofactor>
</comment>
<organism evidence="9 10">
    <name type="scientific">Haemaphysalis longicornis</name>
    <name type="common">Bush tick</name>
    <dbReference type="NCBI Taxonomy" id="44386"/>
    <lineage>
        <taxon>Eukaryota</taxon>
        <taxon>Metazoa</taxon>
        <taxon>Ecdysozoa</taxon>
        <taxon>Arthropoda</taxon>
        <taxon>Chelicerata</taxon>
        <taxon>Arachnida</taxon>
        <taxon>Acari</taxon>
        <taxon>Parasitiformes</taxon>
        <taxon>Ixodida</taxon>
        <taxon>Ixodoidea</taxon>
        <taxon>Ixodidae</taxon>
        <taxon>Haemaphysalinae</taxon>
        <taxon>Haemaphysalis</taxon>
    </lineage>
</organism>
<proteinExistence type="inferred from homology"/>
<dbReference type="GO" id="GO:0016705">
    <property type="term" value="F:oxidoreductase activity, acting on paired donors, with incorporation or reduction of molecular oxygen"/>
    <property type="evidence" value="ECO:0007669"/>
    <property type="project" value="InterPro"/>
</dbReference>
<keyword evidence="4 8" id="KW-0479">Metal-binding</keyword>
<accession>A0A9J6FRQ1</accession>
<evidence type="ECO:0000256" key="4">
    <source>
        <dbReference type="ARBA" id="ARBA00022723"/>
    </source>
</evidence>
<dbReference type="PANTHER" id="PTHR24279">
    <property type="entry name" value="CYTOCHROME P450"/>
    <property type="match status" value="1"/>
</dbReference>
<keyword evidence="5 8" id="KW-0560">Oxidoreductase</keyword>
<dbReference type="EMBL" id="JABSTR010000003">
    <property type="protein sequence ID" value="KAH9364921.1"/>
    <property type="molecule type" value="Genomic_DNA"/>
</dbReference>
<evidence type="ECO:0000256" key="1">
    <source>
        <dbReference type="ARBA" id="ARBA00001971"/>
    </source>
</evidence>
<dbReference type="InterPro" id="IPR017972">
    <property type="entry name" value="Cyt_P450_CS"/>
</dbReference>
<evidence type="ECO:0000313" key="9">
    <source>
        <dbReference type="EMBL" id="KAH9364921.1"/>
    </source>
</evidence>
<dbReference type="GO" id="GO:0004497">
    <property type="term" value="F:monooxygenase activity"/>
    <property type="evidence" value="ECO:0007669"/>
    <property type="project" value="UniProtKB-KW"/>
</dbReference>
<protein>
    <recommendedName>
        <fullName evidence="11">Cytochrome P450</fullName>
    </recommendedName>
</protein>
<gene>
    <name evidence="9" type="ORF">HPB48_017851</name>
</gene>
<dbReference type="InterPro" id="IPR001128">
    <property type="entry name" value="Cyt_P450"/>
</dbReference>
<evidence type="ECO:0000256" key="2">
    <source>
        <dbReference type="ARBA" id="ARBA00010617"/>
    </source>
</evidence>
<comment type="caution">
    <text evidence="9">The sequence shown here is derived from an EMBL/GenBank/DDBJ whole genome shotgun (WGS) entry which is preliminary data.</text>
</comment>
<evidence type="ECO:0000256" key="3">
    <source>
        <dbReference type="ARBA" id="ARBA00022617"/>
    </source>
</evidence>
<dbReference type="VEuPathDB" id="VectorBase:HLOH_060224"/>
<dbReference type="Proteomes" id="UP000821853">
    <property type="component" value="Unassembled WGS sequence"/>
</dbReference>
<keyword evidence="10" id="KW-1185">Reference proteome</keyword>
<evidence type="ECO:0000313" key="10">
    <source>
        <dbReference type="Proteomes" id="UP000821853"/>
    </source>
</evidence>
<evidence type="ECO:0000256" key="5">
    <source>
        <dbReference type="ARBA" id="ARBA00023002"/>
    </source>
</evidence>
<dbReference type="SUPFAM" id="SSF48264">
    <property type="entry name" value="Cytochrome P450"/>
    <property type="match status" value="1"/>
</dbReference>